<feature type="domain" description="Beta-lactamase-related" evidence="2">
    <location>
        <begin position="70"/>
        <end position="394"/>
    </location>
</feature>
<dbReference type="Gene3D" id="3.40.710.10">
    <property type="entry name" value="DD-peptidase/beta-lactamase superfamily"/>
    <property type="match status" value="1"/>
</dbReference>
<protein>
    <submittedName>
        <fullName evidence="3">CubicO group peptidase (Beta-lactamase class C family)</fullName>
    </submittedName>
</protein>
<dbReference type="RefSeq" id="WP_109764425.1">
    <property type="nucleotide sequence ID" value="NZ_QGGU01000010.1"/>
</dbReference>
<evidence type="ECO:0000313" key="3">
    <source>
        <dbReference type="EMBL" id="PWK47889.1"/>
    </source>
</evidence>
<dbReference type="Pfam" id="PF00144">
    <property type="entry name" value="Beta-lactamase"/>
    <property type="match status" value="1"/>
</dbReference>
<comment type="caution">
    <text evidence="3">The sequence shown here is derived from an EMBL/GenBank/DDBJ whole genome shotgun (WGS) entry which is preliminary data.</text>
</comment>
<dbReference type="OrthoDB" id="9799367at2"/>
<feature type="region of interest" description="Disordered" evidence="1">
    <location>
        <begin position="418"/>
        <end position="440"/>
    </location>
</feature>
<accession>A0A316FHH9</accession>
<dbReference type="InterPro" id="IPR012338">
    <property type="entry name" value="Beta-lactam/transpept-like"/>
</dbReference>
<dbReference type="InterPro" id="IPR050491">
    <property type="entry name" value="AmpC-like"/>
</dbReference>
<dbReference type="AlphaFoldDB" id="A0A316FHH9"/>
<evidence type="ECO:0000256" key="1">
    <source>
        <dbReference type="SAM" id="MobiDB-lite"/>
    </source>
</evidence>
<dbReference type="InterPro" id="IPR001466">
    <property type="entry name" value="Beta-lactam-related"/>
</dbReference>
<gene>
    <name evidence="3" type="ORF">C8D97_110104</name>
</gene>
<dbReference type="EMBL" id="QGGU01000010">
    <property type="protein sequence ID" value="PWK47889.1"/>
    <property type="molecule type" value="Genomic_DNA"/>
</dbReference>
<evidence type="ECO:0000259" key="2">
    <source>
        <dbReference type="Pfam" id="PF00144"/>
    </source>
</evidence>
<evidence type="ECO:0000313" key="4">
    <source>
        <dbReference type="Proteomes" id="UP000245790"/>
    </source>
</evidence>
<proteinExistence type="predicted"/>
<name>A0A316FHH9_9GAMM</name>
<sequence>MRNKILFAIIFIIIASYLLLSPVYQFYAHRGDVPMPFWNYQTIPDAAPSFSQVSDQRFESIANQAIKQLEQHRHSINSPAISAAIAVDGKLVWSGGSGWANLKKKQPVTADTQFRIGSTSKALTSTLLARLVQQNKINLDTSLDHLSLGELNPAWSNITPRQLASHTAGLPHYKGNSEWYGLYKFMALNQRYDEVLDAVKLFNESELLFQPGEEFSYSSLGTVLLSAAIEEAGGQSYQALINQQVLQPLDMTDTQPEPESHQKPKNLAEFYWRADESKPRVRPWRDVDLSHRLAGGGFISTPEDLVKLGLGFIDNEFLNENTRQTFWTPQTLNNGEVNHQRYAIGWRVHKFDMGQGIGEVLNANHGGVSRGSQSWLMVIPEHRMAVAVNINTKTEVFWDFGSVSTDLAKLFLQASMESAKKESSEKESSEIENFKKHNAE</sequence>
<organism evidence="3 4">
    <name type="scientific">Pleionea mediterranea</name>
    <dbReference type="NCBI Taxonomy" id="523701"/>
    <lineage>
        <taxon>Bacteria</taxon>
        <taxon>Pseudomonadati</taxon>
        <taxon>Pseudomonadota</taxon>
        <taxon>Gammaproteobacteria</taxon>
        <taxon>Oceanospirillales</taxon>
        <taxon>Pleioneaceae</taxon>
        <taxon>Pleionea</taxon>
    </lineage>
</organism>
<reference evidence="3 4" key="1">
    <citation type="submission" date="2018-05" db="EMBL/GenBank/DDBJ databases">
        <title>Genomic Encyclopedia of Type Strains, Phase IV (KMG-IV): sequencing the most valuable type-strain genomes for metagenomic binning, comparative biology and taxonomic classification.</title>
        <authorList>
            <person name="Goeker M."/>
        </authorList>
    </citation>
    <scope>NUCLEOTIDE SEQUENCE [LARGE SCALE GENOMIC DNA]</scope>
    <source>
        <strain evidence="3 4">DSM 25350</strain>
    </source>
</reference>
<dbReference type="Proteomes" id="UP000245790">
    <property type="component" value="Unassembled WGS sequence"/>
</dbReference>
<keyword evidence="4" id="KW-1185">Reference proteome</keyword>
<dbReference type="PANTHER" id="PTHR46825:SF9">
    <property type="entry name" value="BETA-LACTAMASE-RELATED DOMAIN-CONTAINING PROTEIN"/>
    <property type="match status" value="1"/>
</dbReference>
<dbReference type="PANTHER" id="PTHR46825">
    <property type="entry name" value="D-ALANYL-D-ALANINE-CARBOXYPEPTIDASE/ENDOPEPTIDASE AMPH"/>
    <property type="match status" value="1"/>
</dbReference>
<dbReference type="SUPFAM" id="SSF56601">
    <property type="entry name" value="beta-lactamase/transpeptidase-like"/>
    <property type="match status" value="1"/>
</dbReference>